<evidence type="ECO:0000256" key="1">
    <source>
        <dbReference type="ARBA" id="ARBA00008642"/>
    </source>
</evidence>
<evidence type="ECO:0000256" key="4">
    <source>
        <dbReference type="ARBA" id="ARBA00022679"/>
    </source>
</evidence>
<dbReference type="EC" id="2.3.1.180" evidence="10"/>
<evidence type="ECO:0000313" key="14">
    <source>
        <dbReference type="Proteomes" id="UP001061361"/>
    </source>
</evidence>
<dbReference type="Pfam" id="PF08545">
    <property type="entry name" value="ACP_syn_III"/>
    <property type="match status" value="1"/>
</dbReference>
<keyword evidence="8 10" id="KW-0511">Multifunctional enzyme</keyword>
<gene>
    <name evidence="10 13" type="primary">fabH</name>
    <name evidence="13" type="ORF">JCM14722_12570</name>
</gene>
<keyword evidence="9 10" id="KW-0012">Acyltransferase</keyword>
<dbReference type="EMBL" id="AP026708">
    <property type="protein sequence ID" value="BDQ33715.1"/>
    <property type="molecule type" value="Genomic_DNA"/>
</dbReference>
<keyword evidence="2 10" id="KW-0963">Cytoplasm</keyword>
<dbReference type="CDD" id="cd00830">
    <property type="entry name" value="KAS_III"/>
    <property type="match status" value="1"/>
</dbReference>
<feature type="region of interest" description="ACP-binding" evidence="10">
    <location>
        <begin position="256"/>
        <end position="260"/>
    </location>
</feature>
<comment type="similarity">
    <text evidence="1 10">Belongs to the thiolase-like superfamily. FabH family.</text>
</comment>
<evidence type="ECO:0000256" key="3">
    <source>
        <dbReference type="ARBA" id="ARBA00022516"/>
    </source>
</evidence>
<keyword evidence="6 10" id="KW-0443">Lipid metabolism</keyword>
<dbReference type="InterPro" id="IPR004655">
    <property type="entry name" value="FabH"/>
</dbReference>
<keyword evidence="14" id="KW-1185">Reference proteome</keyword>
<name>A0ABN6RW26_9BACT</name>
<dbReference type="Gene3D" id="3.40.47.10">
    <property type="match status" value="1"/>
</dbReference>
<keyword evidence="4 10" id="KW-0808">Transferase</keyword>
<comment type="subcellular location">
    <subcellularLocation>
        <location evidence="10">Cytoplasm</location>
    </subcellularLocation>
</comment>
<proteinExistence type="inferred from homology"/>
<accession>A0ABN6RW26</accession>
<feature type="active site" evidence="10">
    <location>
        <position position="285"/>
    </location>
</feature>
<sequence>MINFIIRGFGRYAPEKVLTNTDLEKIVDTSDEWITTRTGIKERHVVADDQAASDMAFESAKMALADAGMDASELTHIVCGTFTPDSMIPSCACIVQEKLGISGQACVDVQAACSGFLYALQTARGYLMLEPDAKILVVTSEVISRRVNWEDRTTCVLFGDASGAVILTSGTEEESPRVLDSMLAADGKLGNLLTVHGGGSAYTYKLGEPVGEEFFVQMAGRDVFKHAVRSMSSICNDLLERNGLTTTDVDVLLPHQANYRIIDAVGRKLEIPEEKVFCNIHKYGNTSAASVPLALSEAVESGFIKDGDLVLLTTFGGGFTWGATLVQF</sequence>
<dbReference type="Pfam" id="PF08541">
    <property type="entry name" value="ACP_syn_III_C"/>
    <property type="match status" value="1"/>
</dbReference>
<dbReference type="PANTHER" id="PTHR34069">
    <property type="entry name" value="3-OXOACYL-[ACYL-CARRIER-PROTEIN] SYNTHASE 3"/>
    <property type="match status" value="1"/>
</dbReference>
<evidence type="ECO:0000259" key="12">
    <source>
        <dbReference type="Pfam" id="PF08545"/>
    </source>
</evidence>
<evidence type="ECO:0000256" key="5">
    <source>
        <dbReference type="ARBA" id="ARBA00022832"/>
    </source>
</evidence>
<organism evidence="13 14">
    <name type="scientific">Pseudodesulfovibrio portus</name>
    <dbReference type="NCBI Taxonomy" id="231439"/>
    <lineage>
        <taxon>Bacteria</taxon>
        <taxon>Pseudomonadati</taxon>
        <taxon>Thermodesulfobacteriota</taxon>
        <taxon>Desulfovibrionia</taxon>
        <taxon>Desulfovibrionales</taxon>
        <taxon>Desulfovibrionaceae</taxon>
    </lineage>
</organism>
<dbReference type="InterPro" id="IPR016039">
    <property type="entry name" value="Thiolase-like"/>
</dbReference>
<dbReference type="SUPFAM" id="SSF53901">
    <property type="entry name" value="Thiolase-like"/>
    <property type="match status" value="1"/>
</dbReference>
<evidence type="ECO:0000256" key="7">
    <source>
        <dbReference type="ARBA" id="ARBA00023160"/>
    </source>
</evidence>
<dbReference type="NCBIfam" id="NF006829">
    <property type="entry name" value="PRK09352.1"/>
    <property type="match status" value="1"/>
</dbReference>
<dbReference type="RefSeq" id="WP_264983773.1">
    <property type="nucleotide sequence ID" value="NZ_AP026708.1"/>
</dbReference>
<evidence type="ECO:0000313" key="13">
    <source>
        <dbReference type="EMBL" id="BDQ33715.1"/>
    </source>
</evidence>
<evidence type="ECO:0000256" key="2">
    <source>
        <dbReference type="ARBA" id="ARBA00022490"/>
    </source>
</evidence>
<evidence type="ECO:0000256" key="8">
    <source>
        <dbReference type="ARBA" id="ARBA00023268"/>
    </source>
</evidence>
<keyword evidence="7 10" id="KW-0275">Fatty acid biosynthesis</keyword>
<comment type="catalytic activity">
    <reaction evidence="10">
        <text>malonyl-[ACP] + acetyl-CoA + H(+) = 3-oxobutanoyl-[ACP] + CO2 + CoA</text>
        <dbReference type="Rhea" id="RHEA:12080"/>
        <dbReference type="Rhea" id="RHEA-COMP:9623"/>
        <dbReference type="Rhea" id="RHEA-COMP:9625"/>
        <dbReference type="ChEBI" id="CHEBI:15378"/>
        <dbReference type="ChEBI" id="CHEBI:16526"/>
        <dbReference type="ChEBI" id="CHEBI:57287"/>
        <dbReference type="ChEBI" id="CHEBI:57288"/>
        <dbReference type="ChEBI" id="CHEBI:78449"/>
        <dbReference type="ChEBI" id="CHEBI:78450"/>
        <dbReference type="EC" id="2.3.1.180"/>
    </reaction>
</comment>
<feature type="active site" evidence="10">
    <location>
        <position position="255"/>
    </location>
</feature>
<keyword evidence="5 10" id="KW-0276">Fatty acid metabolism</keyword>
<keyword evidence="3 10" id="KW-0444">Lipid biosynthesis</keyword>
<dbReference type="InterPro" id="IPR013751">
    <property type="entry name" value="ACP_syn_III_N"/>
</dbReference>
<dbReference type="PANTHER" id="PTHR34069:SF2">
    <property type="entry name" value="BETA-KETOACYL-[ACYL-CARRIER-PROTEIN] SYNTHASE III"/>
    <property type="match status" value="1"/>
</dbReference>
<comment type="domain">
    <text evidence="10">The last Arg residue of the ACP-binding site is essential for the weak association between ACP/AcpP and FabH.</text>
</comment>
<reference evidence="13" key="1">
    <citation type="submission" date="2022-08" db="EMBL/GenBank/DDBJ databases">
        <title>Genome Sequence of the sulphate-reducing bacterium, Pseudodesulfovibrio portus JCM14722.</title>
        <authorList>
            <person name="Kondo R."/>
            <person name="Kataoka T."/>
        </authorList>
    </citation>
    <scope>NUCLEOTIDE SEQUENCE</scope>
    <source>
        <strain evidence="13">JCM 14722</strain>
    </source>
</reference>
<evidence type="ECO:0000256" key="10">
    <source>
        <dbReference type="HAMAP-Rule" id="MF_01815"/>
    </source>
</evidence>
<dbReference type="NCBIfam" id="TIGR00747">
    <property type="entry name" value="fabH"/>
    <property type="match status" value="1"/>
</dbReference>
<comment type="function">
    <text evidence="10">Catalyzes the condensation reaction of fatty acid synthesis by the addition to an acyl acceptor of two carbons from malonyl-ACP. Catalyzes the first condensation reaction which initiates fatty acid synthesis and may therefore play a role in governing the total rate of fatty acid production. Possesses both acetoacetyl-ACP synthase and acetyl transacylase activities. Its substrate specificity determines the biosynthesis of branched-chain and/or straight-chain of fatty acids.</text>
</comment>
<evidence type="ECO:0000256" key="6">
    <source>
        <dbReference type="ARBA" id="ARBA00023098"/>
    </source>
</evidence>
<evidence type="ECO:0000259" key="11">
    <source>
        <dbReference type="Pfam" id="PF08541"/>
    </source>
</evidence>
<dbReference type="Proteomes" id="UP001061361">
    <property type="component" value="Chromosome"/>
</dbReference>
<dbReference type="HAMAP" id="MF_01815">
    <property type="entry name" value="FabH"/>
    <property type="match status" value="1"/>
</dbReference>
<comment type="pathway">
    <text evidence="10">Lipid metabolism; fatty acid biosynthesis.</text>
</comment>
<evidence type="ECO:0000256" key="9">
    <source>
        <dbReference type="ARBA" id="ARBA00023315"/>
    </source>
</evidence>
<feature type="active site" evidence="10">
    <location>
        <position position="113"/>
    </location>
</feature>
<protein>
    <recommendedName>
        <fullName evidence="10">Beta-ketoacyl-[acyl-carrier-protein] synthase III</fullName>
        <shortName evidence="10">Beta-ketoacyl-ACP synthase III</shortName>
        <shortName evidence="10">KAS III</shortName>
        <ecNumber evidence="10">2.3.1.180</ecNumber>
    </recommendedName>
    <alternativeName>
        <fullName evidence="10">3-oxoacyl-[acyl-carrier-protein] synthase 3</fullName>
    </alternativeName>
    <alternativeName>
        <fullName evidence="10">3-oxoacyl-[acyl-carrier-protein] synthase III</fullName>
    </alternativeName>
</protein>
<feature type="domain" description="Beta-ketoacyl-[acyl-carrier-protein] synthase III C-terminal" evidence="11">
    <location>
        <begin position="239"/>
        <end position="327"/>
    </location>
</feature>
<dbReference type="InterPro" id="IPR013747">
    <property type="entry name" value="ACP_syn_III_C"/>
</dbReference>
<comment type="subunit">
    <text evidence="10">Homodimer.</text>
</comment>
<feature type="domain" description="Beta-ketoacyl-[acyl-carrier-protein] synthase III N-terminal" evidence="12">
    <location>
        <begin position="108"/>
        <end position="187"/>
    </location>
</feature>